<keyword evidence="1" id="KW-0482">Metalloprotease</keyword>
<gene>
    <name evidence="4" type="ORF">GRF29_154g510677</name>
</gene>
<keyword evidence="1" id="KW-0862">Zinc</keyword>
<sequence>MLLLPLLFLVGLATARDPRGPPLCGTPFALTPENLDIYDGLLNGSITPGQGSSDLLFYRDKGGPREWPRNKENKVVIKYCFDESSVRDKVEKQFREQGIGEWIKALGGKASEESGHGLEFEETKDADGKPVYCFDTTTHKWDDRVASSTLVVSWNPSSHFAASASIGYVAYGEYEKEQGIHQMEVGEDWLYPVLIHELGHVLGMAHEHQREDRDNHVEYRCHNVQDFKKIYEEVKKYSPDAPESALCDILANAVLFRFRGQEFVKGLSVGDPRGTVDKRTFWTVMDYGEPYDHDSVMHYYSKAHMEPGLQCGKGFEGGCTLAKILSDGGREYIPVPVKPSAGDVKWVKWTYPWMDPPAIANTTTTAIFNTTATASASVSASV</sequence>
<feature type="signal peptide" evidence="2">
    <location>
        <begin position="1"/>
        <end position="15"/>
    </location>
</feature>
<dbReference type="PANTHER" id="PTHR10127:SF850">
    <property type="entry name" value="METALLOENDOPEPTIDASE"/>
    <property type="match status" value="1"/>
</dbReference>
<evidence type="ECO:0000313" key="5">
    <source>
        <dbReference type="Proteomes" id="UP001280581"/>
    </source>
</evidence>
<dbReference type="InterPro" id="IPR024079">
    <property type="entry name" value="MetalloPept_cat_dom_sf"/>
</dbReference>
<dbReference type="Gene3D" id="3.40.390.10">
    <property type="entry name" value="Collagenase (Catalytic Domain)"/>
    <property type="match status" value="1"/>
</dbReference>
<protein>
    <recommendedName>
        <fullName evidence="1">Metalloendopeptidase</fullName>
        <ecNumber evidence="1">3.4.24.-</ecNumber>
    </recommendedName>
</protein>
<dbReference type="AlphaFoldDB" id="A0AAN6LRK5"/>
<evidence type="ECO:0000313" key="4">
    <source>
        <dbReference type="EMBL" id="KAK3202737.1"/>
    </source>
</evidence>
<evidence type="ECO:0000259" key="3">
    <source>
        <dbReference type="SMART" id="SM00235"/>
    </source>
</evidence>
<accession>A0AAN6LRK5</accession>
<feature type="domain" description="Peptidase metallopeptidase" evidence="3">
    <location>
        <begin position="63"/>
        <end position="239"/>
    </location>
</feature>
<evidence type="ECO:0000256" key="1">
    <source>
        <dbReference type="RuleBase" id="RU361183"/>
    </source>
</evidence>
<keyword evidence="1" id="KW-0645">Protease</keyword>
<comment type="cofactor">
    <cofactor evidence="1">
        <name>Zn(2+)</name>
        <dbReference type="ChEBI" id="CHEBI:29105"/>
    </cofactor>
    <text evidence="1">Binds 1 zinc ion per subunit.</text>
</comment>
<keyword evidence="1" id="KW-0378">Hydrolase</keyword>
<reference evidence="4 5" key="1">
    <citation type="submission" date="2021-02" db="EMBL/GenBank/DDBJ databases">
        <title>Genome assembly of Pseudopithomyces chartarum.</title>
        <authorList>
            <person name="Jauregui R."/>
            <person name="Singh J."/>
            <person name="Voisey C."/>
        </authorList>
    </citation>
    <scope>NUCLEOTIDE SEQUENCE [LARGE SCALE GENOMIC DNA]</scope>
    <source>
        <strain evidence="4 5">AGR01</strain>
    </source>
</reference>
<dbReference type="InterPro" id="IPR001506">
    <property type="entry name" value="Peptidase_M12A"/>
</dbReference>
<name>A0AAN6LRK5_9PLEO</name>
<organism evidence="4 5">
    <name type="scientific">Pseudopithomyces chartarum</name>
    <dbReference type="NCBI Taxonomy" id="1892770"/>
    <lineage>
        <taxon>Eukaryota</taxon>
        <taxon>Fungi</taxon>
        <taxon>Dikarya</taxon>
        <taxon>Ascomycota</taxon>
        <taxon>Pezizomycotina</taxon>
        <taxon>Dothideomycetes</taxon>
        <taxon>Pleosporomycetidae</taxon>
        <taxon>Pleosporales</taxon>
        <taxon>Massarineae</taxon>
        <taxon>Didymosphaeriaceae</taxon>
        <taxon>Pseudopithomyces</taxon>
    </lineage>
</organism>
<proteinExistence type="predicted"/>
<dbReference type="GO" id="GO:0004222">
    <property type="term" value="F:metalloendopeptidase activity"/>
    <property type="evidence" value="ECO:0007669"/>
    <property type="project" value="UniProtKB-UniRule"/>
</dbReference>
<dbReference type="Pfam" id="PF01400">
    <property type="entry name" value="Astacin"/>
    <property type="match status" value="1"/>
</dbReference>
<keyword evidence="2" id="KW-0732">Signal</keyword>
<dbReference type="PANTHER" id="PTHR10127">
    <property type="entry name" value="DISCOIDIN, CUB, EGF, LAMININ , AND ZINC METALLOPROTEASE DOMAIN CONTAINING"/>
    <property type="match status" value="1"/>
</dbReference>
<comment type="caution">
    <text evidence="4">The sequence shown here is derived from an EMBL/GenBank/DDBJ whole genome shotgun (WGS) entry which is preliminary data.</text>
</comment>
<dbReference type="PRINTS" id="PR00480">
    <property type="entry name" value="ASTACIN"/>
</dbReference>
<dbReference type="EC" id="3.4.24.-" evidence="1"/>
<feature type="chain" id="PRO_5043008305" description="Metalloendopeptidase" evidence="2">
    <location>
        <begin position="16"/>
        <end position="382"/>
    </location>
</feature>
<evidence type="ECO:0000256" key="2">
    <source>
        <dbReference type="SAM" id="SignalP"/>
    </source>
</evidence>
<dbReference type="InterPro" id="IPR006026">
    <property type="entry name" value="Peptidase_Metallo"/>
</dbReference>
<dbReference type="Proteomes" id="UP001280581">
    <property type="component" value="Unassembled WGS sequence"/>
</dbReference>
<keyword evidence="1" id="KW-0479">Metal-binding</keyword>
<keyword evidence="5" id="KW-1185">Reference proteome</keyword>
<dbReference type="GO" id="GO:0008270">
    <property type="term" value="F:zinc ion binding"/>
    <property type="evidence" value="ECO:0007669"/>
    <property type="project" value="InterPro"/>
</dbReference>
<dbReference type="GO" id="GO:0006508">
    <property type="term" value="P:proteolysis"/>
    <property type="evidence" value="ECO:0007669"/>
    <property type="project" value="UniProtKB-KW"/>
</dbReference>
<dbReference type="SUPFAM" id="SSF55486">
    <property type="entry name" value="Metalloproteases ('zincins'), catalytic domain"/>
    <property type="match status" value="2"/>
</dbReference>
<dbReference type="EMBL" id="WVTA01000013">
    <property type="protein sequence ID" value="KAK3202737.1"/>
    <property type="molecule type" value="Genomic_DNA"/>
</dbReference>
<dbReference type="SMART" id="SM00235">
    <property type="entry name" value="ZnMc"/>
    <property type="match status" value="1"/>
</dbReference>